<dbReference type="GeneID" id="25317004"/>
<evidence type="ECO:0000313" key="2">
    <source>
        <dbReference type="EMBL" id="KKA21281.1"/>
    </source>
</evidence>
<feature type="compositionally biased region" description="Polar residues" evidence="1">
    <location>
        <begin position="307"/>
        <end position="316"/>
    </location>
</feature>
<reference evidence="2 3" key="1">
    <citation type="submission" date="2015-04" db="EMBL/GenBank/DDBJ databases">
        <authorList>
            <person name="Heijne W.H."/>
            <person name="Fedorova N.D."/>
            <person name="Nierman W.C."/>
            <person name="Vollebregt A.W."/>
            <person name="Zhao Z."/>
            <person name="Wu L."/>
            <person name="Kumar M."/>
            <person name="Stam H."/>
            <person name="van den Berg M.A."/>
            <person name="Pel H.J."/>
        </authorList>
    </citation>
    <scope>NUCLEOTIDE SEQUENCE [LARGE SCALE GENOMIC DNA]</scope>
    <source>
        <strain evidence="2 3">CBS 393.64</strain>
    </source>
</reference>
<protein>
    <submittedName>
        <fullName evidence="2">Uncharacterized protein</fullName>
    </submittedName>
</protein>
<evidence type="ECO:0000256" key="1">
    <source>
        <dbReference type="SAM" id="MobiDB-lite"/>
    </source>
</evidence>
<evidence type="ECO:0000313" key="3">
    <source>
        <dbReference type="Proteomes" id="UP000053958"/>
    </source>
</evidence>
<comment type="caution">
    <text evidence="2">The sequence shown here is derived from an EMBL/GenBank/DDBJ whole genome shotgun (WGS) entry which is preliminary data.</text>
</comment>
<feature type="compositionally biased region" description="Low complexity" evidence="1">
    <location>
        <begin position="268"/>
        <end position="285"/>
    </location>
</feature>
<feature type="region of interest" description="Disordered" evidence="1">
    <location>
        <begin position="164"/>
        <end position="325"/>
    </location>
</feature>
<organism evidence="2 3">
    <name type="scientific">Rasamsonia emersonii (strain ATCC 16479 / CBS 393.64 / IMI 116815)</name>
    <dbReference type="NCBI Taxonomy" id="1408163"/>
    <lineage>
        <taxon>Eukaryota</taxon>
        <taxon>Fungi</taxon>
        <taxon>Dikarya</taxon>
        <taxon>Ascomycota</taxon>
        <taxon>Pezizomycotina</taxon>
        <taxon>Eurotiomycetes</taxon>
        <taxon>Eurotiomycetidae</taxon>
        <taxon>Eurotiales</taxon>
        <taxon>Trichocomaceae</taxon>
        <taxon>Rasamsonia</taxon>
    </lineage>
</organism>
<dbReference type="Proteomes" id="UP000053958">
    <property type="component" value="Unassembled WGS sequence"/>
</dbReference>
<proteinExistence type="predicted"/>
<name>A0A0F4YTW5_RASE3</name>
<feature type="compositionally biased region" description="Basic and acidic residues" evidence="1">
    <location>
        <begin position="218"/>
        <end position="240"/>
    </location>
</feature>
<sequence length="325" mass="34586">MADRVTPVNQVSTMYDLESLAVIDEPVSVCAESEHKERQEDNGTAGCKNGLIRDCRSSSGGHCSAGGGVTIRRASARSRWDWSELACNHPRPAQPSHIPGLLPTSLSVLPDHPLPHPSSRSRKPSGLSSLAPQIPPLRRHCEAMAAEGVRITAGPTVDETTKVVKAENEVKAEAKSDAAAEKALEERGVDGASKPEPEKPAESNPAAQNDVPEATSSEQKDEQSDAKEPQPGDKRGHDATEPPAGEDQTTDAPPETSNKKQKTDEDANPATETANDETATTLATNGEKKRPGRPKKGAKDAVKKLTPRSTDGISSRTRSRVKLSE</sequence>
<dbReference type="EMBL" id="LASV01000191">
    <property type="protein sequence ID" value="KKA21281.1"/>
    <property type="molecule type" value="Genomic_DNA"/>
</dbReference>
<feature type="compositionally biased region" description="Basic and acidic residues" evidence="1">
    <location>
        <begin position="164"/>
        <end position="201"/>
    </location>
</feature>
<dbReference type="RefSeq" id="XP_013327893.1">
    <property type="nucleotide sequence ID" value="XM_013472439.1"/>
</dbReference>
<keyword evidence="3" id="KW-1185">Reference proteome</keyword>
<dbReference type="AlphaFoldDB" id="A0A0F4YTW5"/>
<feature type="region of interest" description="Disordered" evidence="1">
    <location>
        <begin position="88"/>
        <end position="135"/>
    </location>
</feature>
<accession>A0A0F4YTW5</accession>
<gene>
    <name evidence="2" type="ORF">T310_4657</name>
</gene>